<name>L7LCZ1_9ACTN</name>
<dbReference type="AlphaFoldDB" id="L7LCZ1"/>
<protein>
    <submittedName>
        <fullName evidence="1">Uncharacterized protein</fullName>
    </submittedName>
</protein>
<keyword evidence="2" id="KW-1185">Reference proteome</keyword>
<accession>L7LCZ1</accession>
<sequence length="184" mass="19153">MPMSTTGDEAAGRRIAIRVALLLVVIGAWVWAVAASPRPASDPTAAASVSAAAGRLQLDAFSGRSVAEVLHIVGGVRGSNLDRPLETVGLVDLHNPDRPRDVVTSGLLVVVNALLDYTAGGSGYALDLGVVDRAVMHGYRAGIEARRTGRADWGLPGDIVLVEALGRDPARAPEQIPALLQTPR</sequence>
<dbReference type="EMBL" id="BANT01000027">
    <property type="protein sequence ID" value="GAC57942.1"/>
    <property type="molecule type" value="Genomic_DNA"/>
</dbReference>
<reference evidence="1 2" key="1">
    <citation type="submission" date="2012-12" db="EMBL/GenBank/DDBJ databases">
        <title>Whole genome shotgun sequence of Gordonia hirsuta NBRC 16056.</title>
        <authorList>
            <person name="Isaki-Nakamura S."/>
            <person name="Hosoyama A."/>
            <person name="Tsuchikane K."/>
            <person name="Katsumata H."/>
            <person name="Baba S."/>
            <person name="Yamazaki S."/>
            <person name="Fujita N."/>
        </authorList>
    </citation>
    <scope>NUCLEOTIDE SEQUENCE [LARGE SCALE GENOMIC DNA]</scope>
    <source>
        <strain evidence="1 2">NBRC 16056</strain>
    </source>
</reference>
<comment type="caution">
    <text evidence="1">The sequence shown here is derived from an EMBL/GenBank/DDBJ whole genome shotgun (WGS) entry which is preliminary data.</text>
</comment>
<evidence type="ECO:0000313" key="1">
    <source>
        <dbReference type="EMBL" id="GAC57942.1"/>
    </source>
</evidence>
<gene>
    <name evidence="1" type="ORF">GOHSU_27_00780</name>
</gene>
<evidence type="ECO:0000313" key="2">
    <source>
        <dbReference type="Proteomes" id="UP000053405"/>
    </source>
</evidence>
<dbReference type="Proteomes" id="UP000053405">
    <property type="component" value="Unassembled WGS sequence"/>
</dbReference>
<dbReference type="STRING" id="1121927.GOHSU_27_00780"/>
<organism evidence="1 2">
    <name type="scientific">Gordonia hirsuta DSM 44140 = NBRC 16056</name>
    <dbReference type="NCBI Taxonomy" id="1121927"/>
    <lineage>
        <taxon>Bacteria</taxon>
        <taxon>Bacillati</taxon>
        <taxon>Actinomycetota</taxon>
        <taxon>Actinomycetes</taxon>
        <taxon>Mycobacteriales</taxon>
        <taxon>Gordoniaceae</taxon>
        <taxon>Gordonia</taxon>
    </lineage>
</organism>
<proteinExistence type="predicted"/>